<comment type="caution">
    <text evidence="1">The sequence shown here is derived from an EMBL/GenBank/DDBJ whole genome shotgun (WGS) entry which is preliminary data.</text>
</comment>
<reference evidence="1" key="1">
    <citation type="submission" date="2018-06" db="EMBL/GenBank/DDBJ databases">
        <authorList>
            <person name="Ashton P.M."/>
            <person name="Dallman T."/>
            <person name="Nair S."/>
            <person name="De Pinna E."/>
            <person name="Peters T."/>
            <person name="Grant K."/>
        </authorList>
    </citation>
    <scope>NUCLEOTIDE SEQUENCE [LARGE SCALE GENOMIC DNA]</scope>
    <source>
        <strain evidence="1">449454</strain>
    </source>
</reference>
<dbReference type="AlphaFoldDB" id="A0A5U8JGR8"/>
<name>A0A5U8JGR8_SALET</name>
<accession>A0A5U8JGR8</accession>
<protein>
    <submittedName>
        <fullName evidence="1">Uncharacterized protein</fullName>
    </submittedName>
</protein>
<evidence type="ECO:0000313" key="1">
    <source>
        <dbReference type="EMBL" id="EBR8436486.1"/>
    </source>
</evidence>
<gene>
    <name evidence="1" type="ORF">DOI44_26585</name>
</gene>
<proteinExistence type="predicted"/>
<dbReference type="EMBL" id="AAGTPA010000059">
    <property type="protein sequence ID" value="EBR8436486.1"/>
    <property type="molecule type" value="Genomic_DNA"/>
</dbReference>
<dbReference type="Proteomes" id="UP000839597">
    <property type="component" value="Unassembled WGS sequence"/>
</dbReference>
<organism evidence="1">
    <name type="scientific">Salmonella enterica subsp. enterica serovar Panama</name>
    <dbReference type="NCBI Taxonomy" id="29472"/>
    <lineage>
        <taxon>Bacteria</taxon>
        <taxon>Pseudomonadati</taxon>
        <taxon>Pseudomonadota</taxon>
        <taxon>Gammaproteobacteria</taxon>
        <taxon>Enterobacterales</taxon>
        <taxon>Enterobacteriaceae</taxon>
        <taxon>Salmonella</taxon>
    </lineage>
</organism>
<sequence>MRSWFTYPRCTEQEALMLVTEYRRRGVKVEKSLNGDYRSWCVRAFLPESARAPRTNRHWQQRFRG</sequence>